<dbReference type="GO" id="GO:0044781">
    <property type="term" value="P:bacterial-type flagellum organization"/>
    <property type="evidence" value="ECO:0007669"/>
    <property type="project" value="UniProtKB-KW"/>
</dbReference>
<dbReference type="NCBIfam" id="TIGR00202">
    <property type="entry name" value="csrA"/>
    <property type="match status" value="1"/>
</dbReference>
<dbReference type="Pfam" id="PF02599">
    <property type="entry name" value="CsrA"/>
    <property type="match status" value="1"/>
</dbReference>
<dbReference type="AlphaFoldDB" id="A0A120KM94"/>
<dbReference type="HAMAP" id="MF_00167">
    <property type="entry name" value="CsrA"/>
    <property type="match status" value="1"/>
</dbReference>
<dbReference type="Proteomes" id="UP000069241">
    <property type="component" value="Chromosome"/>
</dbReference>
<keyword evidence="2 4" id="KW-0810">Translation regulation</keyword>
<dbReference type="EMBL" id="CP014229">
    <property type="protein sequence ID" value="AMD90676.1"/>
    <property type="molecule type" value="Genomic_DNA"/>
</dbReference>
<dbReference type="GO" id="GO:0048027">
    <property type="term" value="F:mRNA 5'-UTR binding"/>
    <property type="evidence" value="ECO:0007669"/>
    <property type="project" value="UniProtKB-UniRule"/>
</dbReference>
<proteinExistence type="inferred from homology"/>
<accession>A0A120KM94</accession>
<organism evidence="5 6">
    <name type="scientific">Desulfovibrio fairfieldensis</name>
    <dbReference type="NCBI Taxonomy" id="44742"/>
    <lineage>
        <taxon>Bacteria</taxon>
        <taxon>Pseudomonadati</taxon>
        <taxon>Thermodesulfobacteriota</taxon>
        <taxon>Desulfovibrionia</taxon>
        <taxon>Desulfovibrionales</taxon>
        <taxon>Desulfovibrionaceae</taxon>
        <taxon>Desulfovibrio</taxon>
    </lineage>
</organism>
<protein>
    <recommendedName>
        <fullName evidence="4">Translational regulator CsrA</fullName>
    </recommendedName>
</protein>
<gene>
    <name evidence="4" type="primary">csrA</name>
    <name evidence="5" type="ORF">AXF13_11390</name>
</gene>
<dbReference type="NCBIfam" id="NF002469">
    <property type="entry name" value="PRK01712.1"/>
    <property type="match status" value="1"/>
</dbReference>
<dbReference type="GO" id="GO:0045947">
    <property type="term" value="P:negative regulation of translational initiation"/>
    <property type="evidence" value="ECO:0007669"/>
    <property type="project" value="UniProtKB-UniRule"/>
</dbReference>
<comment type="function">
    <text evidence="4">A translational regulator that binds mRNA to regulate translation initiation and/or mRNA stability. Usually binds in the 5'-UTR at or near the Shine-Dalgarno sequence preventing ribosome-binding, thus repressing translation. Its main target seems to be the major flagellin gene, while its function is anatagonized by FliW.</text>
</comment>
<keyword evidence="6" id="KW-1185">Reference proteome</keyword>
<dbReference type="SUPFAM" id="SSF117130">
    <property type="entry name" value="CsrA-like"/>
    <property type="match status" value="1"/>
</dbReference>
<name>A0A120KM94_9BACT</name>
<dbReference type="KEGG" id="dfi:AXF13_11390"/>
<dbReference type="InterPro" id="IPR003751">
    <property type="entry name" value="CsrA"/>
</dbReference>
<evidence type="ECO:0000313" key="5">
    <source>
        <dbReference type="EMBL" id="AMD90676.1"/>
    </source>
</evidence>
<keyword evidence="4" id="KW-1005">Bacterial flagellum biogenesis</keyword>
<dbReference type="GO" id="GO:0006109">
    <property type="term" value="P:regulation of carbohydrate metabolic process"/>
    <property type="evidence" value="ECO:0007669"/>
    <property type="project" value="InterPro"/>
</dbReference>
<evidence type="ECO:0000256" key="3">
    <source>
        <dbReference type="ARBA" id="ARBA00022884"/>
    </source>
</evidence>
<sequence>MLILTRRPGESLYLGENIRITVLGMQGKQVKLGLEVPGDTTVYREEVYKRVIEENRRALATSNEDFMVAAELWHETKKK</sequence>
<dbReference type="Gene3D" id="2.60.40.4380">
    <property type="entry name" value="Translational regulator CsrA"/>
    <property type="match status" value="1"/>
</dbReference>
<evidence type="ECO:0000256" key="1">
    <source>
        <dbReference type="ARBA" id="ARBA00022490"/>
    </source>
</evidence>
<dbReference type="PANTHER" id="PTHR34984">
    <property type="entry name" value="CARBON STORAGE REGULATOR"/>
    <property type="match status" value="1"/>
</dbReference>
<reference evidence="6" key="1">
    <citation type="submission" date="2016-02" db="EMBL/GenBank/DDBJ databases">
        <authorList>
            <person name="Holder M.E."/>
            <person name="Ajami N.J."/>
            <person name="Petrosino J.F."/>
        </authorList>
    </citation>
    <scope>NUCLEOTIDE SEQUENCE [LARGE SCALE GENOMIC DNA]</scope>
    <source>
        <strain evidence="6">CCUG 45958</strain>
    </source>
</reference>
<dbReference type="STRING" id="44742.AXF13_11390"/>
<dbReference type="GO" id="GO:0005829">
    <property type="term" value="C:cytosol"/>
    <property type="evidence" value="ECO:0007669"/>
    <property type="project" value="TreeGrafter"/>
</dbReference>
<dbReference type="GO" id="GO:1902208">
    <property type="term" value="P:regulation of bacterial-type flagellum assembly"/>
    <property type="evidence" value="ECO:0007669"/>
    <property type="project" value="UniProtKB-UniRule"/>
</dbReference>
<dbReference type="InterPro" id="IPR036107">
    <property type="entry name" value="CsrA_sf"/>
</dbReference>
<evidence type="ECO:0000256" key="4">
    <source>
        <dbReference type="HAMAP-Rule" id="MF_00167"/>
    </source>
</evidence>
<comment type="similarity">
    <text evidence="4">Belongs to the CsrA/RsmA family.</text>
</comment>
<keyword evidence="1 4" id="KW-0963">Cytoplasm</keyword>
<evidence type="ECO:0000256" key="2">
    <source>
        <dbReference type="ARBA" id="ARBA00022845"/>
    </source>
</evidence>
<comment type="subunit">
    <text evidence="4">Homodimer; the beta-strands of each monomer intercalate to form a hydrophobic core, while the alpha-helices form wings that extend away from the core.</text>
</comment>
<dbReference type="GO" id="GO:0006402">
    <property type="term" value="P:mRNA catabolic process"/>
    <property type="evidence" value="ECO:0007669"/>
    <property type="project" value="InterPro"/>
</dbReference>
<dbReference type="RefSeq" id="WP_008682049.1">
    <property type="nucleotide sequence ID" value="NZ_CP014229.1"/>
</dbReference>
<comment type="subcellular location">
    <subcellularLocation>
        <location evidence="4">Cytoplasm</location>
    </subcellularLocation>
</comment>
<dbReference type="PANTHER" id="PTHR34984:SF1">
    <property type="entry name" value="CARBON STORAGE REGULATOR"/>
    <property type="match status" value="1"/>
</dbReference>
<keyword evidence="4" id="KW-0678">Repressor</keyword>
<evidence type="ECO:0000313" key="6">
    <source>
        <dbReference type="Proteomes" id="UP000069241"/>
    </source>
</evidence>
<keyword evidence="3 4" id="KW-0694">RNA-binding</keyword>